<reference evidence="1" key="1">
    <citation type="submission" date="2021-11" db="EMBL/GenBank/DDBJ databases">
        <title>Streptomyces corallinus and Kineosporia corallina sp. nov., two new coral-derived marine actinobacteria.</title>
        <authorList>
            <person name="Buangrab K."/>
            <person name="Sutthacheep M."/>
            <person name="Yeemin T."/>
            <person name="Harunari E."/>
            <person name="Igarashi Y."/>
            <person name="Sripreechasak P."/>
            <person name="Kanchanasin P."/>
            <person name="Tanasupawat S."/>
            <person name="Phongsopitanun W."/>
        </authorList>
    </citation>
    <scope>NUCLEOTIDE SEQUENCE</scope>
    <source>
        <strain evidence="1">JCM 31032</strain>
    </source>
</reference>
<organism evidence="1 2">
    <name type="scientific">Kineosporia babensis</name>
    <dbReference type="NCBI Taxonomy" id="499548"/>
    <lineage>
        <taxon>Bacteria</taxon>
        <taxon>Bacillati</taxon>
        <taxon>Actinomycetota</taxon>
        <taxon>Actinomycetes</taxon>
        <taxon>Kineosporiales</taxon>
        <taxon>Kineosporiaceae</taxon>
        <taxon>Kineosporia</taxon>
    </lineage>
</organism>
<proteinExistence type="predicted"/>
<accession>A0A9X1NBL0</accession>
<comment type="caution">
    <text evidence="1">The sequence shown here is derived from an EMBL/GenBank/DDBJ whole genome shotgun (WGS) entry which is preliminary data.</text>
</comment>
<dbReference type="EMBL" id="JAJOMB010000003">
    <property type="protein sequence ID" value="MCD5310829.1"/>
    <property type="molecule type" value="Genomic_DNA"/>
</dbReference>
<sequence>MTGIPGGNPQAGIRVRIYTQRTGGTRLTDLVYVNADGSLGAAVPGGDLYSDGDGMIPAFAGPDGGPRTVWGDHGYYGARWALDAESGAGGGGGGGGLTGTGGSTVTTTAQVASDAALSGTYAPINSPAFTGTPSAPTAPAGNNSGQLATTAFVAAAIAAALGSNPNPNPGTGSVMGPSLAMPFVIGA</sequence>
<gene>
    <name evidence="1" type="ORF">LR394_07980</name>
</gene>
<protein>
    <submittedName>
        <fullName evidence="1">Uncharacterized protein</fullName>
    </submittedName>
</protein>
<keyword evidence="2" id="KW-1185">Reference proteome</keyword>
<name>A0A9X1NBL0_9ACTN</name>
<dbReference type="Proteomes" id="UP001138997">
    <property type="component" value="Unassembled WGS sequence"/>
</dbReference>
<evidence type="ECO:0000313" key="1">
    <source>
        <dbReference type="EMBL" id="MCD5310829.1"/>
    </source>
</evidence>
<dbReference type="AlphaFoldDB" id="A0A9X1NBL0"/>
<evidence type="ECO:0000313" key="2">
    <source>
        <dbReference type="Proteomes" id="UP001138997"/>
    </source>
</evidence>